<proteinExistence type="predicted"/>
<dbReference type="EMBL" id="CP012752">
    <property type="protein sequence ID" value="ALG10468.1"/>
    <property type="molecule type" value="Genomic_DNA"/>
</dbReference>
<dbReference type="KEGG" id="kphy:AOZ06_29435"/>
<organism evidence="1 2">
    <name type="scientific">Kibdelosporangium phytohabitans</name>
    <dbReference type="NCBI Taxonomy" id="860235"/>
    <lineage>
        <taxon>Bacteria</taxon>
        <taxon>Bacillati</taxon>
        <taxon>Actinomycetota</taxon>
        <taxon>Actinomycetes</taxon>
        <taxon>Pseudonocardiales</taxon>
        <taxon>Pseudonocardiaceae</taxon>
        <taxon>Kibdelosporangium</taxon>
    </lineage>
</organism>
<sequence>MIRRERSPAEVATGTEFIVITGVDTVLLTAGRVGPAIGRFLEHWGRVWPDMRISAGDPAQPPFVAWRDTRPDIPEACGEVLVVEDERMLSDWDDHGYEIPGSTVGPFALLYQPCPAPQFEALVQRDPYDRGLPFDPYPVVVVATDLSLITIVTPDDDSEFSQSVVDGVIAALAQREGQPAP</sequence>
<dbReference type="AlphaFoldDB" id="A0A0N9I490"/>
<accession>A0A0N9I490</accession>
<dbReference type="Proteomes" id="UP000063699">
    <property type="component" value="Chromosome"/>
</dbReference>
<keyword evidence="2" id="KW-1185">Reference proteome</keyword>
<name>A0A0N9I490_9PSEU</name>
<protein>
    <submittedName>
        <fullName evidence="1">Uncharacterized protein</fullName>
    </submittedName>
</protein>
<evidence type="ECO:0000313" key="1">
    <source>
        <dbReference type="EMBL" id="ALG10468.1"/>
    </source>
</evidence>
<evidence type="ECO:0000313" key="2">
    <source>
        <dbReference type="Proteomes" id="UP000063699"/>
    </source>
</evidence>
<reference evidence="1 2" key="1">
    <citation type="submission" date="2015-07" db="EMBL/GenBank/DDBJ databases">
        <title>Genome sequencing of Kibdelosporangium phytohabitans.</title>
        <authorList>
            <person name="Qin S."/>
            <person name="Xing K."/>
        </authorList>
    </citation>
    <scope>NUCLEOTIDE SEQUENCE [LARGE SCALE GENOMIC DNA]</scope>
    <source>
        <strain evidence="1 2">KLBMP1111</strain>
    </source>
</reference>
<gene>
    <name evidence="1" type="ORF">AOZ06_29435</name>
</gene>